<keyword evidence="6" id="KW-1185">Reference proteome</keyword>
<dbReference type="EMBL" id="CAJPIZ010020047">
    <property type="protein sequence ID" value="CAG2117154.1"/>
    <property type="molecule type" value="Genomic_DNA"/>
</dbReference>
<evidence type="ECO:0000313" key="5">
    <source>
        <dbReference type="EMBL" id="CAD7637755.1"/>
    </source>
</evidence>
<feature type="non-terminal residue" evidence="5">
    <location>
        <position position="442"/>
    </location>
</feature>
<name>A0A7R9QAM1_9ACAR</name>
<dbReference type="Gene3D" id="3.30.70.1400">
    <property type="entry name" value="Aminomethyltransferase beta-barrel domains"/>
    <property type="match status" value="2"/>
</dbReference>
<dbReference type="SUPFAM" id="SSF103025">
    <property type="entry name" value="Folate-binding domain"/>
    <property type="match status" value="1"/>
</dbReference>
<organism evidence="5">
    <name type="scientific">Medioppia subpectinata</name>
    <dbReference type="NCBI Taxonomy" id="1979941"/>
    <lineage>
        <taxon>Eukaryota</taxon>
        <taxon>Metazoa</taxon>
        <taxon>Ecdysozoa</taxon>
        <taxon>Arthropoda</taxon>
        <taxon>Chelicerata</taxon>
        <taxon>Arachnida</taxon>
        <taxon>Acari</taxon>
        <taxon>Acariformes</taxon>
        <taxon>Sarcoptiformes</taxon>
        <taxon>Oribatida</taxon>
        <taxon>Brachypylina</taxon>
        <taxon>Oppioidea</taxon>
        <taxon>Oppiidae</taxon>
        <taxon>Medioppia</taxon>
    </lineage>
</organism>
<feature type="domain" description="Aminomethyltransferase C-terminal" evidence="3">
    <location>
        <begin position="351"/>
        <end position="427"/>
    </location>
</feature>
<dbReference type="InterPro" id="IPR013977">
    <property type="entry name" value="GcvT_C"/>
</dbReference>
<dbReference type="InterPro" id="IPR027266">
    <property type="entry name" value="TrmE/GcvT-like"/>
</dbReference>
<comment type="similarity">
    <text evidence="1">Belongs to the GcvT family.</text>
</comment>
<dbReference type="Pfam" id="PF08669">
    <property type="entry name" value="GCV_T_C"/>
    <property type="match status" value="1"/>
</dbReference>
<dbReference type="OrthoDB" id="498204at2759"/>
<dbReference type="InterPro" id="IPR006222">
    <property type="entry name" value="GCVT_N"/>
</dbReference>
<dbReference type="EMBL" id="OC874622">
    <property type="protein sequence ID" value="CAD7637755.1"/>
    <property type="molecule type" value="Genomic_DNA"/>
</dbReference>
<dbReference type="PANTHER" id="PTHR43757:SF11">
    <property type="entry name" value="SARCOSINE DEHYDROGENASE"/>
    <property type="match status" value="1"/>
</dbReference>
<dbReference type="Gene3D" id="3.30.1360.120">
    <property type="entry name" value="Probable tRNA modification gtpase trme, domain 1"/>
    <property type="match status" value="2"/>
</dbReference>
<protein>
    <recommendedName>
        <fullName evidence="7">Sarcosine dehydrogenase</fullName>
    </recommendedName>
</protein>
<evidence type="ECO:0000259" key="2">
    <source>
        <dbReference type="Pfam" id="PF01571"/>
    </source>
</evidence>
<feature type="domain" description="FAD dependent oxidoreductase central" evidence="4">
    <location>
        <begin position="36"/>
        <end position="88"/>
    </location>
</feature>
<evidence type="ECO:0000259" key="3">
    <source>
        <dbReference type="Pfam" id="PF08669"/>
    </source>
</evidence>
<evidence type="ECO:0000313" key="6">
    <source>
        <dbReference type="Proteomes" id="UP000759131"/>
    </source>
</evidence>
<dbReference type="GO" id="GO:0005739">
    <property type="term" value="C:mitochondrion"/>
    <property type="evidence" value="ECO:0007669"/>
    <property type="project" value="TreeGrafter"/>
</dbReference>
<feature type="domain" description="GCVT N-terminal" evidence="2">
    <location>
        <begin position="95"/>
        <end position="242"/>
    </location>
</feature>
<dbReference type="Gene3D" id="2.40.30.110">
    <property type="entry name" value="Aminomethyltransferase beta-barrel domains"/>
    <property type="match status" value="1"/>
</dbReference>
<accession>A0A7R9QAM1</accession>
<dbReference type="PANTHER" id="PTHR43757">
    <property type="entry name" value="AMINOMETHYLTRANSFERASE"/>
    <property type="match status" value="1"/>
</dbReference>
<evidence type="ECO:0000256" key="1">
    <source>
        <dbReference type="ARBA" id="ARBA00008609"/>
    </source>
</evidence>
<proteinExistence type="inferred from homology"/>
<dbReference type="InterPro" id="IPR028896">
    <property type="entry name" value="GcvT/YgfZ/DmdA"/>
</dbReference>
<evidence type="ECO:0008006" key="7">
    <source>
        <dbReference type="Google" id="ProtNLM"/>
    </source>
</evidence>
<dbReference type="Gene3D" id="3.50.50.60">
    <property type="entry name" value="FAD/NAD(P)-binding domain"/>
    <property type="match status" value="1"/>
</dbReference>
<dbReference type="InterPro" id="IPR032503">
    <property type="entry name" value="FAO_M"/>
</dbReference>
<reference evidence="5" key="1">
    <citation type="submission" date="2020-11" db="EMBL/GenBank/DDBJ databases">
        <authorList>
            <person name="Tran Van P."/>
        </authorList>
    </citation>
    <scope>NUCLEOTIDE SEQUENCE</scope>
</reference>
<dbReference type="Pfam" id="PF16350">
    <property type="entry name" value="FAO_M"/>
    <property type="match status" value="1"/>
</dbReference>
<dbReference type="Proteomes" id="UP000759131">
    <property type="component" value="Unassembled WGS sequence"/>
</dbReference>
<gene>
    <name evidence="5" type="ORF">OSB1V03_LOCUS17108</name>
</gene>
<dbReference type="AlphaFoldDB" id="A0A7R9QAM1"/>
<evidence type="ECO:0000259" key="4">
    <source>
        <dbReference type="Pfam" id="PF16350"/>
    </source>
</evidence>
<dbReference type="Pfam" id="PF01571">
    <property type="entry name" value="GCV_T"/>
    <property type="match status" value="1"/>
</dbReference>
<dbReference type="InterPro" id="IPR036188">
    <property type="entry name" value="FAD/NAD-bd_sf"/>
</dbReference>
<dbReference type="InterPro" id="IPR029043">
    <property type="entry name" value="GcvT/YgfZ_C"/>
</dbReference>
<dbReference type="SUPFAM" id="SSF101790">
    <property type="entry name" value="Aminomethyltransferase beta-barrel domain"/>
    <property type="match status" value="1"/>
</dbReference>
<sequence>GEDPEVRGFFHASAFNSFGISLSGGIGYQMAKWLTTGAPEIDLSAYDIKRFNRHLVHNRVWSQERCREAYARNYGIIYQCDEPLTARNETFSDALYEVLKSNGCVYRERHGIQCPDWFDLTPQRLTTEEYIDLDNTYDWSEDSRQWMAVKHECESSHERAIVVNLSSMAKYLVRGENAMKVIDSLSPTDVKSMPNNSTILTYLLNKRGGIIAEIIVTKVNDSEFYITCAEVSTNHVFVNLWSHQKIKINDIEMRLIRFTQLSHTGWQMHVNNNQDLKVIYAKLIDNKLVSNAGHRAYESLRNESQWLSGCLDMRSDDTLSDVGLESHICGQKRETKPFIDFERNRSSDEKKHFVLLEPLSRKPIVCGLEPIWFQSQAIGFVRKNFYSHKSGQMLAFGLIYDKYLKDSMAIPSMVDIEIFGNLYKAKVDKIYCKQNTTTMNLI</sequence>